<evidence type="ECO:0000313" key="6">
    <source>
        <dbReference type="EMBL" id="MEH2557611.1"/>
    </source>
</evidence>
<comment type="similarity">
    <text evidence="1">Belongs to the nitronate monooxygenase family. NMO class I subfamily.</text>
</comment>
<keyword evidence="4 6" id="KW-0560">Oxidoreductase</keyword>
<accession>A0ABU8BGB9</accession>
<dbReference type="Gene3D" id="3.20.20.70">
    <property type="entry name" value="Aldolase class I"/>
    <property type="match status" value="1"/>
</dbReference>
<dbReference type="CDD" id="cd04730">
    <property type="entry name" value="NPD_like"/>
    <property type="match status" value="1"/>
</dbReference>
<dbReference type="PANTHER" id="PTHR42747:SF4">
    <property type="entry name" value="BLR1330 PROTEIN"/>
    <property type="match status" value="1"/>
</dbReference>
<protein>
    <submittedName>
        <fullName evidence="6">Nitronate monooxygenase</fullName>
        <ecNumber evidence="6">1.13.12.16</ecNumber>
    </submittedName>
</protein>
<evidence type="ECO:0000256" key="2">
    <source>
        <dbReference type="ARBA" id="ARBA00022630"/>
    </source>
</evidence>
<evidence type="ECO:0000256" key="3">
    <source>
        <dbReference type="ARBA" id="ARBA00022643"/>
    </source>
</evidence>
<keyword evidence="7" id="KW-1185">Reference proteome</keyword>
<evidence type="ECO:0000256" key="1">
    <source>
        <dbReference type="ARBA" id="ARBA00009881"/>
    </source>
</evidence>
<dbReference type="InterPro" id="IPR013785">
    <property type="entry name" value="Aldolase_TIM"/>
</dbReference>
<evidence type="ECO:0000256" key="5">
    <source>
        <dbReference type="ARBA" id="ARBA00023033"/>
    </source>
</evidence>
<keyword evidence="5 6" id="KW-0503">Monooxygenase</keyword>
<keyword evidence="2" id="KW-0285">Flavoprotein</keyword>
<reference evidence="6 7" key="1">
    <citation type="submission" date="2024-02" db="EMBL/GenBank/DDBJ databases">
        <title>Adaptive strategies in a cosmopolitan and abundant soil bacterium.</title>
        <authorList>
            <person name="Carini P."/>
        </authorList>
    </citation>
    <scope>NUCLEOTIDE SEQUENCE [LARGE SCALE GENOMIC DNA]</scope>
    <source>
        <strain evidence="6 7">AZCC 1608</strain>
    </source>
</reference>
<name>A0ABU8BGB9_9BRAD</name>
<sequence length="331" mass="35352">MLPPALKGRLRLPAIASPMFLVSGVDLVVATSRAGLVGSFPSLNQRTSEGCEAWLKDIRSRLTDADAPWAIQFAVHHTHKRMEEDIALTVKYQVPILISAIGITREATDAVHSYGGLVFHDAINVRHAKKALDANVDGIIAVCAGAGGHSGTYNPFAFIGELKPLLGDKALILSGCIGNGHSLAGAIAAGADLGYLGTRFVNTKESIASERMKQLVIESDIRDVVYSSEIDGLGANWLRQTLPDKPVGSDKPGASLAELLSDHKRWRDILSAGQGVGSIDDIPTVAELVERTEHEYFSAAERLQVDPHRHNGNVRIAGSSLSDTSAVELSR</sequence>
<dbReference type="EMBL" id="JAZHRV010000001">
    <property type="protein sequence ID" value="MEH2557611.1"/>
    <property type="molecule type" value="Genomic_DNA"/>
</dbReference>
<organism evidence="6 7">
    <name type="scientific">Bradyrhizobium algeriense</name>
    <dbReference type="NCBI Taxonomy" id="634784"/>
    <lineage>
        <taxon>Bacteria</taxon>
        <taxon>Pseudomonadati</taxon>
        <taxon>Pseudomonadota</taxon>
        <taxon>Alphaproteobacteria</taxon>
        <taxon>Hyphomicrobiales</taxon>
        <taxon>Nitrobacteraceae</taxon>
        <taxon>Bradyrhizobium</taxon>
    </lineage>
</organism>
<dbReference type="PANTHER" id="PTHR42747">
    <property type="entry name" value="NITRONATE MONOOXYGENASE-RELATED"/>
    <property type="match status" value="1"/>
</dbReference>
<dbReference type="InterPro" id="IPR004136">
    <property type="entry name" value="NMO"/>
</dbReference>
<dbReference type="EC" id="1.13.12.16" evidence="6"/>
<keyword evidence="3" id="KW-0288">FMN</keyword>
<dbReference type="Pfam" id="PF03060">
    <property type="entry name" value="NMO"/>
    <property type="match status" value="1"/>
</dbReference>
<gene>
    <name evidence="6" type="ORF">V1286_005140</name>
</gene>
<proteinExistence type="inferred from homology"/>
<dbReference type="GO" id="GO:0018580">
    <property type="term" value="F:nitronate monooxygenase activity"/>
    <property type="evidence" value="ECO:0007669"/>
    <property type="project" value="UniProtKB-EC"/>
</dbReference>
<evidence type="ECO:0000256" key="4">
    <source>
        <dbReference type="ARBA" id="ARBA00023002"/>
    </source>
</evidence>
<evidence type="ECO:0000313" key="7">
    <source>
        <dbReference type="Proteomes" id="UP001364224"/>
    </source>
</evidence>
<dbReference type="Proteomes" id="UP001364224">
    <property type="component" value="Unassembled WGS sequence"/>
</dbReference>
<comment type="caution">
    <text evidence="6">The sequence shown here is derived from an EMBL/GenBank/DDBJ whole genome shotgun (WGS) entry which is preliminary data.</text>
</comment>
<dbReference type="SUPFAM" id="SSF51412">
    <property type="entry name" value="Inosine monophosphate dehydrogenase (IMPDH)"/>
    <property type="match status" value="1"/>
</dbReference>